<organism evidence="2 3">
    <name type="scientific">Zostera marina</name>
    <name type="common">Eelgrass</name>
    <dbReference type="NCBI Taxonomy" id="29655"/>
    <lineage>
        <taxon>Eukaryota</taxon>
        <taxon>Viridiplantae</taxon>
        <taxon>Streptophyta</taxon>
        <taxon>Embryophyta</taxon>
        <taxon>Tracheophyta</taxon>
        <taxon>Spermatophyta</taxon>
        <taxon>Magnoliopsida</taxon>
        <taxon>Liliopsida</taxon>
        <taxon>Zosteraceae</taxon>
        <taxon>Zostera</taxon>
    </lineage>
</organism>
<comment type="caution">
    <text evidence="2">The sequence shown here is derived from an EMBL/GenBank/DDBJ whole genome shotgun (WGS) entry which is preliminary data.</text>
</comment>
<evidence type="ECO:0000313" key="3">
    <source>
        <dbReference type="Proteomes" id="UP000036987"/>
    </source>
</evidence>
<dbReference type="AlphaFoldDB" id="A0A0K9NKN6"/>
<dbReference type="Proteomes" id="UP000036987">
    <property type="component" value="Unassembled WGS sequence"/>
</dbReference>
<dbReference type="EMBL" id="LFYR01002109">
    <property type="protein sequence ID" value="KMZ57173.1"/>
    <property type="molecule type" value="Genomic_DNA"/>
</dbReference>
<proteinExistence type="predicted"/>
<dbReference type="Pfam" id="PF03140">
    <property type="entry name" value="DUF247"/>
    <property type="match status" value="1"/>
</dbReference>
<gene>
    <name evidence="2" type="ORF">ZOSMA_89G01260</name>
</gene>
<dbReference type="InterPro" id="IPR004158">
    <property type="entry name" value="DUF247_pln"/>
</dbReference>
<dbReference type="STRING" id="29655.A0A0K9NKN6"/>
<dbReference type="PANTHER" id="PTHR31549:SF277">
    <property type="entry name" value="OS08G0167400 PROTEIN"/>
    <property type="match status" value="1"/>
</dbReference>
<keyword evidence="1" id="KW-0472">Membrane</keyword>
<dbReference type="OMA" id="GFSAMKQ"/>
<evidence type="ECO:0000256" key="1">
    <source>
        <dbReference type="SAM" id="Phobius"/>
    </source>
</evidence>
<keyword evidence="1" id="KW-1133">Transmembrane helix</keyword>
<accession>A0A0K9NKN6</accession>
<evidence type="ECO:0000313" key="2">
    <source>
        <dbReference type="EMBL" id="KMZ57173.1"/>
    </source>
</evidence>
<keyword evidence="3" id="KW-1185">Reference proteome</keyword>
<keyword evidence="1" id="KW-0812">Transmembrane</keyword>
<dbReference type="OrthoDB" id="2356035at2759"/>
<sequence>MTQRVIHGISANRNSNKDDGSWVVYLQKMLDDVTFEDDGVQVTISSVPRSLLESKPEAFVPQLIAIGPYHHWRPELYDMEKYKLSAVKRIQRKARQLKFKDLIDSILIHECRIRENYHKNLDFHRDTLGGLMAIDTCFLLEFLEVYSNDKNESARNKSLDRISSRMTHLVDNTGQKSGHNIILRDVMMLENQIPLFLLLKILNWQYETGNNEQRLIKILGGFVKELSPLKTTDNTPDEPRMIKHAHLLALLYHSLLPCGIETSDSIDERTVSEIKEQEVPVESPISNKDDGLKFKGKTIYVTEFFHRVWKILLATGLRALKPLLLVMKIPWKIFAVVPGVSHVTKRLGYFIPSGILPEQLNDGDKDKQPLMEEISVPSVEELISSGVKLVPTNGDLTSIKFDYGSAKLHLPTITLDVNTEVILRNLVAYETSVVSGPLVFTRYTELMNGIIDTEEDVRLLRRNGILKNYMKSDKEVAEVWNGMSRSVRLTKVPFMDNMIKDVNKFYNSNWKVKAKKLMKNYIVRSWPFLTFLAAILLLLLTGLQAFCSVYECTRWLDLPDDSE</sequence>
<feature type="transmembrane region" description="Helical" evidence="1">
    <location>
        <begin position="521"/>
        <end position="543"/>
    </location>
</feature>
<name>A0A0K9NKN6_ZOSMR</name>
<protein>
    <submittedName>
        <fullName evidence="2">Uncharacterized protein</fullName>
    </submittedName>
</protein>
<dbReference type="PANTHER" id="PTHR31549">
    <property type="entry name" value="PROTEIN, PUTATIVE (DUF247)-RELATED-RELATED"/>
    <property type="match status" value="1"/>
</dbReference>
<reference evidence="3" key="1">
    <citation type="journal article" date="2016" name="Nature">
        <title>The genome of the seagrass Zostera marina reveals angiosperm adaptation to the sea.</title>
        <authorList>
            <person name="Olsen J.L."/>
            <person name="Rouze P."/>
            <person name="Verhelst B."/>
            <person name="Lin Y.-C."/>
            <person name="Bayer T."/>
            <person name="Collen J."/>
            <person name="Dattolo E."/>
            <person name="De Paoli E."/>
            <person name="Dittami S."/>
            <person name="Maumus F."/>
            <person name="Michel G."/>
            <person name="Kersting A."/>
            <person name="Lauritano C."/>
            <person name="Lohaus R."/>
            <person name="Toepel M."/>
            <person name="Tonon T."/>
            <person name="Vanneste K."/>
            <person name="Amirebrahimi M."/>
            <person name="Brakel J."/>
            <person name="Bostroem C."/>
            <person name="Chovatia M."/>
            <person name="Grimwood J."/>
            <person name="Jenkins J.W."/>
            <person name="Jueterbock A."/>
            <person name="Mraz A."/>
            <person name="Stam W.T."/>
            <person name="Tice H."/>
            <person name="Bornberg-Bauer E."/>
            <person name="Green P.J."/>
            <person name="Pearson G.A."/>
            <person name="Procaccini G."/>
            <person name="Duarte C.M."/>
            <person name="Schmutz J."/>
            <person name="Reusch T.B.H."/>
            <person name="Van de Peer Y."/>
        </authorList>
    </citation>
    <scope>NUCLEOTIDE SEQUENCE [LARGE SCALE GENOMIC DNA]</scope>
    <source>
        <strain evidence="3">cv. Finnish</strain>
    </source>
</reference>